<evidence type="ECO:0000313" key="4">
    <source>
        <dbReference type="RefSeq" id="XP_039133328.1"/>
    </source>
</evidence>
<dbReference type="AlphaFoldDB" id="A0AB40C0P0"/>
<keyword evidence="3" id="KW-1185">Reference proteome</keyword>
<feature type="compositionally biased region" description="Acidic residues" evidence="1">
    <location>
        <begin position="33"/>
        <end position="45"/>
    </location>
</feature>
<dbReference type="Pfam" id="PF14111">
    <property type="entry name" value="DUF4283"/>
    <property type="match status" value="1"/>
</dbReference>
<dbReference type="PANTHER" id="PTHR33233">
    <property type="entry name" value="ENDONUCLEASE/EXONUCLEASE/PHOSPHATASE"/>
    <property type="match status" value="1"/>
</dbReference>
<dbReference type="GeneID" id="120270401"/>
<evidence type="ECO:0000313" key="3">
    <source>
        <dbReference type="Proteomes" id="UP001515500"/>
    </source>
</evidence>
<dbReference type="RefSeq" id="XP_039133328.1">
    <property type="nucleotide sequence ID" value="XM_039277394.1"/>
</dbReference>
<evidence type="ECO:0000259" key="2">
    <source>
        <dbReference type="Pfam" id="PF14111"/>
    </source>
</evidence>
<gene>
    <name evidence="4" type="primary">LOC120270401</name>
</gene>
<accession>A0AB40C0P0</accession>
<name>A0AB40C0P0_DIOCR</name>
<organism evidence="3 4">
    <name type="scientific">Dioscorea cayennensis subsp. rotundata</name>
    <name type="common">White Guinea yam</name>
    <name type="synonym">Dioscorea rotundata</name>
    <dbReference type="NCBI Taxonomy" id="55577"/>
    <lineage>
        <taxon>Eukaryota</taxon>
        <taxon>Viridiplantae</taxon>
        <taxon>Streptophyta</taxon>
        <taxon>Embryophyta</taxon>
        <taxon>Tracheophyta</taxon>
        <taxon>Spermatophyta</taxon>
        <taxon>Magnoliopsida</taxon>
        <taxon>Liliopsida</taxon>
        <taxon>Dioscoreales</taxon>
        <taxon>Dioscoreaceae</taxon>
        <taxon>Dioscorea</taxon>
    </lineage>
</organism>
<dbReference type="Proteomes" id="UP001515500">
    <property type="component" value="Chromosome 10"/>
</dbReference>
<dbReference type="PANTHER" id="PTHR33233:SF14">
    <property type="entry name" value="ENDONUCLEASE_EXONUCLEASE_PHOSPHATASE"/>
    <property type="match status" value="1"/>
</dbReference>
<feature type="domain" description="DUF4283" evidence="2">
    <location>
        <begin position="143"/>
        <end position="226"/>
    </location>
</feature>
<proteinExistence type="predicted"/>
<evidence type="ECO:0000256" key="1">
    <source>
        <dbReference type="SAM" id="MobiDB-lite"/>
    </source>
</evidence>
<protein>
    <submittedName>
        <fullName evidence="4">Uncharacterized protein LOC120270401</fullName>
    </submittedName>
</protein>
<reference evidence="4" key="1">
    <citation type="submission" date="2025-08" db="UniProtKB">
        <authorList>
            <consortium name="RefSeq"/>
        </authorList>
    </citation>
    <scope>IDENTIFICATION</scope>
</reference>
<feature type="region of interest" description="Disordered" evidence="1">
    <location>
        <begin position="1"/>
        <end position="62"/>
    </location>
</feature>
<sequence length="870" mass="98987">MARGRGRGRKQLAQGDFAVAETSRSVVIHGEEKEGEDVEDLEDDDEKRSSDPDLGSLEKGFDEKERMGVELDGTGVEIQGDHGSIDSKGVEGFHTGMVVKPWIALFADNRLKEEGSELRYVSPSVANGRRIVNFHSDELIQEEKLWKNAFLVCVYGLQPRLERFNVFAHARWKKYGVVSVSRVNADLFMVKFSSESGGEQMMKEGPFTFDNHPVVVKKWQPRFSFDTAICALPIWIQLPGLPWEFWPIDMLSKIGSVCGRPMYCDKCTLSKVKLGFARILVEMDSSGDFPDLIDLIDEQGNVFRQKVVYEWKPSVCSICRRFGHLGKDCKNNRQEKMVWRVKPVQQSGKSFVDISLKVNAQEKSDIFEVESGSAELVKCDVGQNVGKEVWRDIVKGKDVISKGNYGSSQLKKGDQVKSTSITSNTKVDLKNVVITGDKSYKKWGAQMSDVGQGDIQKNNNSFGILDGLGGRAGEPSLAGMNYGADGRKSRGLNSPLKQSELRALVARYRIVLMGVLETRVREENREDVWAKLNLGHWKLEHNYLISSQGRIWVMYDAKVVTLMVVGKSSQYIHCKVTWGEGDFNAIYSNDDRMGGVPANKEATNEFQNWILGLDLVECSVSDHCGLLVDVQSNRRNTKVPFRFFNMWCDHPDFNKIVEKVWCTPVSGRAMYKVYYKLKLLRSELRKLNRRGFDNISGRVLKCRDELEAVRSRLQLDPFNVEIQREERMGINELQRTLQQRKARNCIKHLVLPNGEECIDQAAIQEAIVRHFKEFLGSEKDRKNTFDRTGFMTKLVPVEEWEMLCSPVKAEEVREALWSIKDDKCPGPDGFNSVFFKKTWGIVDIGKKVERCFREDSSYESVCIYSWEADI</sequence>
<dbReference type="InterPro" id="IPR025558">
    <property type="entry name" value="DUF4283"/>
</dbReference>
<feature type="compositionally biased region" description="Basic residues" evidence="1">
    <location>
        <begin position="1"/>
        <end position="10"/>
    </location>
</feature>